<reference evidence="1" key="1">
    <citation type="submission" date="2012-05" db="EMBL/GenBank/DDBJ databases">
        <authorList>
            <person name="Krishnakumar V."/>
            <person name="Cheung F."/>
            <person name="Xiao Y."/>
            <person name="Chan A."/>
            <person name="Moskal W.A."/>
            <person name="Town C.D."/>
        </authorList>
    </citation>
    <scope>NUCLEOTIDE SEQUENCE</scope>
</reference>
<evidence type="ECO:0000313" key="1">
    <source>
        <dbReference type="EMBL" id="AFK40066.1"/>
    </source>
</evidence>
<sequence length="63" mass="7164">MVDDTYDKLNAVQSGYFGFESLDTDLQAVVEGFLVETSLKDQKVLIAIHQIHGNERLKIRQLI</sequence>
<dbReference type="AlphaFoldDB" id="I3SIH4"/>
<protein>
    <submittedName>
        <fullName evidence="1">Uncharacterized protein</fullName>
    </submittedName>
</protein>
<accession>I3SIH4</accession>
<dbReference type="EMBL" id="BT140271">
    <property type="protein sequence ID" value="AFK40066.1"/>
    <property type="molecule type" value="mRNA"/>
</dbReference>
<name>I3SIH4_MEDTR</name>
<organism evidence="1">
    <name type="scientific">Medicago truncatula</name>
    <name type="common">Barrel medic</name>
    <name type="synonym">Medicago tribuloides</name>
    <dbReference type="NCBI Taxonomy" id="3880"/>
    <lineage>
        <taxon>Eukaryota</taxon>
        <taxon>Viridiplantae</taxon>
        <taxon>Streptophyta</taxon>
        <taxon>Embryophyta</taxon>
        <taxon>Tracheophyta</taxon>
        <taxon>Spermatophyta</taxon>
        <taxon>Magnoliopsida</taxon>
        <taxon>eudicotyledons</taxon>
        <taxon>Gunneridae</taxon>
        <taxon>Pentapetalae</taxon>
        <taxon>rosids</taxon>
        <taxon>fabids</taxon>
        <taxon>Fabales</taxon>
        <taxon>Fabaceae</taxon>
        <taxon>Papilionoideae</taxon>
        <taxon>50 kb inversion clade</taxon>
        <taxon>NPAAA clade</taxon>
        <taxon>Hologalegina</taxon>
        <taxon>IRL clade</taxon>
        <taxon>Trifolieae</taxon>
        <taxon>Medicago</taxon>
    </lineage>
</organism>
<proteinExistence type="evidence at transcript level"/>